<evidence type="ECO:0000313" key="3">
    <source>
        <dbReference type="Proteomes" id="UP000825729"/>
    </source>
</evidence>
<feature type="domain" description="DUF659" evidence="1">
    <location>
        <begin position="56"/>
        <end position="136"/>
    </location>
</feature>
<proteinExistence type="predicted"/>
<accession>A0AAV7EMI5</accession>
<organism evidence="2 3">
    <name type="scientific">Aristolochia fimbriata</name>
    <name type="common">White veined hardy Dutchman's pipe vine</name>
    <dbReference type="NCBI Taxonomy" id="158543"/>
    <lineage>
        <taxon>Eukaryota</taxon>
        <taxon>Viridiplantae</taxon>
        <taxon>Streptophyta</taxon>
        <taxon>Embryophyta</taxon>
        <taxon>Tracheophyta</taxon>
        <taxon>Spermatophyta</taxon>
        <taxon>Magnoliopsida</taxon>
        <taxon>Magnoliidae</taxon>
        <taxon>Piperales</taxon>
        <taxon>Aristolochiaceae</taxon>
        <taxon>Aristolochia</taxon>
    </lineage>
</organism>
<gene>
    <name evidence="2" type="ORF">H6P81_009985</name>
</gene>
<dbReference type="PANTHER" id="PTHR32166">
    <property type="entry name" value="OSJNBA0013A04.12 PROTEIN"/>
    <property type="match status" value="1"/>
</dbReference>
<evidence type="ECO:0000259" key="1">
    <source>
        <dbReference type="Pfam" id="PF04937"/>
    </source>
</evidence>
<evidence type="ECO:0000313" key="2">
    <source>
        <dbReference type="EMBL" id="KAG9450020.1"/>
    </source>
</evidence>
<sequence>MIDAAQRVGQGVRLPKVREIKGVLLKEELIEMKAYVDSFRDDWHNNGCIMMCDSGVVKDAQYLFKLMDELVQEVGPHYIVHIIIDNASNYKSVGKMIEVKYESIYWSSCVAQCMNLVIEDLCKLKGPRQAITFASKVTTFITMDDC</sequence>
<reference evidence="2 3" key="1">
    <citation type="submission" date="2021-07" db="EMBL/GenBank/DDBJ databases">
        <title>The Aristolochia fimbriata genome: insights into angiosperm evolution, floral development and chemical biosynthesis.</title>
        <authorList>
            <person name="Jiao Y."/>
        </authorList>
    </citation>
    <scope>NUCLEOTIDE SEQUENCE [LARGE SCALE GENOMIC DNA]</scope>
    <source>
        <strain evidence="2">IBCAS-2021</strain>
        <tissue evidence="2">Leaf</tissue>
    </source>
</reference>
<dbReference type="Proteomes" id="UP000825729">
    <property type="component" value="Unassembled WGS sequence"/>
</dbReference>
<name>A0AAV7EMI5_ARIFI</name>
<dbReference type="Pfam" id="PF04937">
    <property type="entry name" value="DUF659"/>
    <property type="match status" value="1"/>
</dbReference>
<protein>
    <recommendedName>
        <fullName evidence="1">DUF659 domain-containing protein</fullName>
    </recommendedName>
</protein>
<dbReference type="InterPro" id="IPR007021">
    <property type="entry name" value="DUF659"/>
</dbReference>
<keyword evidence="3" id="KW-1185">Reference proteome</keyword>
<dbReference type="EMBL" id="JAINDJ010000004">
    <property type="protein sequence ID" value="KAG9450020.1"/>
    <property type="molecule type" value="Genomic_DNA"/>
</dbReference>
<dbReference type="PANTHER" id="PTHR32166:SF123">
    <property type="entry name" value="BED-TYPE DOMAIN-CONTAINING PROTEIN"/>
    <property type="match status" value="1"/>
</dbReference>
<dbReference type="AlphaFoldDB" id="A0AAV7EMI5"/>
<comment type="caution">
    <text evidence="2">The sequence shown here is derived from an EMBL/GenBank/DDBJ whole genome shotgun (WGS) entry which is preliminary data.</text>
</comment>